<dbReference type="InterPro" id="IPR052344">
    <property type="entry name" value="Transposase-related"/>
</dbReference>
<protein>
    <submittedName>
        <fullName evidence="2">Transposase</fullName>
    </submittedName>
</protein>
<comment type="caution">
    <text evidence="2">The sequence shown here is derived from an EMBL/GenBank/DDBJ whole genome shotgun (WGS) entry which is preliminary data.</text>
</comment>
<dbReference type="AlphaFoldDB" id="A0A9X5C7Y7"/>
<accession>A0A9X5C7Y7</accession>
<name>A0A9X5C7Y7_9FIRM</name>
<organism evidence="2 3">
    <name type="scientific">Schaedlerella arabinosiphila</name>
    <dbReference type="NCBI Taxonomy" id="2044587"/>
    <lineage>
        <taxon>Bacteria</taxon>
        <taxon>Bacillati</taxon>
        <taxon>Bacillota</taxon>
        <taxon>Clostridia</taxon>
        <taxon>Lachnospirales</taxon>
        <taxon>Lachnospiraceae</taxon>
        <taxon>Schaedlerella</taxon>
    </lineage>
</organism>
<dbReference type="RefSeq" id="WP_180362870.1">
    <property type="nucleotide sequence ID" value="NZ_VIRB01000082.1"/>
</dbReference>
<sequence>MWVHITSELLNTSPIILFCYELTRGTDHLRKFYQDFQGFITCDAYCSYQVLEKEKQEVITVCGCMMHLRRRFANSLALIDKTGLSEEKIRQLPEAQALILIGKIYDADEALKNLSAEERRIQRETT</sequence>
<evidence type="ECO:0000313" key="3">
    <source>
        <dbReference type="Proteomes" id="UP000474104"/>
    </source>
</evidence>
<dbReference type="Pfam" id="PF03050">
    <property type="entry name" value="DDE_Tnp_IS66"/>
    <property type="match status" value="1"/>
</dbReference>
<dbReference type="EMBL" id="VIRB01000082">
    <property type="protein sequence ID" value="NDO69734.1"/>
    <property type="molecule type" value="Genomic_DNA"/>
</dbReference>
<feature type="domain" description="Transposase IS66 central" evidence="1">
    <location>
        <begin position="1"/>
        <end position="124"/>
    </location>
</feature>
<dbReference type="PANTHER" id="PTHR33678">
    <property type="entry name" value="BLL1576 PROTEIN"/>
    <property type="match status" value="1"/>
</dbReference>
<evidence type="ECO:0000259" key="1">
    <source>
        <dbReference type="Pfam" id="PF03050"/>
    </source>
</evidence>
<evidence type="ECO:0000313" key="2">
    <source>
        <dbReference type="EMBL" id="NDO69734.1"/>
    </source>
</evidence>
<gene>
    <name evidence="2" type="ORF">FMM80_14010</name>
</gene>
<feature type="non-terminal residue" evidence="2">
    <location>
        <position position="126"/>
    </location>
</feature>
<proteinExistence type="predicted"/>
<dbReference type="PANTHER" id="PTHR33678:SF2">
    <property type="match status" value="1"/>
</dbReference>
<dbReference type="InterPro" id="IPR004291">
    <property type="entry name" value="Transposase_IS66_central"/>
</dbReference>
<dbReference type="Proteomes" id="UP000474104">
    <property type="component" value="Unassembled WGS sequence"/>
</dbReference>
<reference evidence="2 3" key="1">
    <citation type="submission" date="2019-07" db="EMBL/GenBank/DDBJ databases">
        <title>Draft genome sequences of 15 bacterial species constituting the stable defined intestinal microbiota of the GM15 gnotobiotic mouse model.</title>
        <authorList>
            <person name="Elie C."/>
            <person name="Mathieu A."/>
            <person name="Saliou A."/>
            <person name="Darnaud M."/>
            <person name="Leulier F."/>
            <person name="Tamellini A."/>
        </authorList>
    </citation>
    <scope>NUCLEOTIDE SEQUENCE [LARGE SCALE GENOMIC DNA]</scope>
    <source>
        <strain evidence="3">ASF 502</strain>
    </source>
</reference>